<dbReference type="EMBL" id="JAFKCU010000002">
    <property type="protein sequence ID" value="MBN7815627.1"/>
    <property type="molecule type" value="Genomic_DNA"/>
</dbReference>
<dbReference type="InterPro" id="IPR006869">
    <property type="entry name" value="DUF547"/>
</dbReference>
<comment type="caution">
    <text evidence="2">The sequence shown here is derived from an EMBL/GenBank/DDBJ whole genome shotgun (WGS) entry which is preliminary data.</text>
</comment>
<feature type="domain" description="DUF547" evidence="1">
    <location>
        <begin position="98"/>
        <end position="212"/>
    </location>
</feature>
<proteinExistence type="predicted"/>
<sequence>MNHIKTYLLAGLAFFYLSCQNSNSEVKGNLKDEAKPVEMNSSEAAEVVNGPNHQPWSDLLKKHVNSSGMVDYEGFIKDKAKLEAYLKTLSSARPDKNTWSREEQLAYWINAYNAFTVKLIVDNYPTKSIKDLGPALKIPLVSDVWHYKFFQIEGEDFSLDEIEHGILRKEFDEPRIHFAVNCASISCPPLLNEAFFPSKLDQQLNSQAVAFINGGVRNKISQNSVQLSSIFSWFKGDFTDNGSLIDFLNKYSKVKIDKNAKISYLDYDWNLNKQ</sequence>
<reference evidence="2 3" key="1">
    <citation type="submission" date="2021-03" db="EMBL/GenBank/DDBJ databases">
        <title>novel species isolated from a fishpond in China.</title>
        <authorList>
            <person name="Lu H."/>
            <person name="Cai Z."/>
        </authorList>
    </citation>
    <scope>NUCLEOTIDE SEQUENCE [LARGE SCALE GENOMIC DNA]</scope>
    <source>
        <strain evidence="2 3">YJ13C</strain>
    </source>
</reference>
<dbReference type="Pfam" id="PF04784">
    <property type="entry name" value="DUF547"/>
    <property type="match status" value="1"/>
</dbReference>
<name>A0ABS3CF26_9BACT</name>
<accession>A0ABS3CF26</accession>
<organism evidence="2 3">
    <name type="scientific">Algoriphagus pacificus</name>
    <dbReference type="NCBI Taxonomy" id="2811234"/>
    <lineage>
        <taxon>Bacteria</taxon>
        <taxon>Pseudomonadati</taxon>
        <taxon>Bacteroidota</taxon>
        <taxon>Cytophagia</taxon>
        <taxon>Cytophagales</taxon>
        <taxon>Cyclobacteriaceae</taxon>
        <taxon>Algoriphagus</taxon>
    </lineage>
</organism>
<dbReference type="PANTHER" id="PTHR46361">
    <property type="entry name" value="ELECTRON CARRIER/ PROTEIN DISULFIDE OXIDOREDUCTASE"/>
    <property type="match status" value="1"/>
</dbReference>
<dbReference type="Proteomes" id="UP000664480">
    <property type="component" value="Unassembled WGS sequence"/>
</dbReference>
<keyword evidence="3" id="KW-1185">Reference proteome</keyword>
<dbReference type="PANTHER" id="PTHR46361:SF3">
    <property type="entry name" value="ELECTRON CARRIER_ PROTEIN DISULFIDE OXIDOREDUCTASE"/>
    <property type="match status" value="1"/>
</dbReference>
<protein>
    <submittedName>
        <fullName evidence="2">DUF547 domain-containing protein</fullName>
    </submittedName>
</protein>
<evidence type="ECO:0000313" key="3">
    <source>
        <dbReference type="Proteomes" id="UP000664480"/>
    </source>
</evidence>
<gene>
    <name evidence="2" type="ORF">J0A69_09315</name>
</gene>
<evidence type="ECO:0000313" key="2">
    <source>
        <dbReference type="EMBL" id="MBN7815627.1"/>
    </source>
</evidence>
<evidence type="ECO:0000259" key="1">
    <source>
        <dbReference type="Pfam" id="PF04784"/>
    </source>
</evidence>